<feature type="non-terminal residue" evidence="1">
    <location>
        <position position="1"/>
    </location>
</feature>
<comment type="caution">
    <text evidence="1">The sequence shown here is derived from an EMBL/GenBank/DDBJ whole genome shotgun (WGS) entry which is preliminary data.</text>
</comment>
<feature type="non-terminal residue" evidence="1">
    <location>
        <position position="105"/>
    </location>
</feature>
<dbReference type="EMBL" id="CAJVPM010047510">
    <property type="protein sequence ID" value="CAG8720979.1"/>
    <property type="molecule type" value="Genomic_DNA"/>
</dbReference>
<dbReference type="Proteomes" id="UP000789860">
    <property type="component" value="Unassembled WGS sequence"/>
</dbReference>
<sequence>SCQSCGSSVLGKKQQKKKPVKEKKATPNKNRDKKIKKKIPVKKTAENIVKFKKIEMSKCPEDCKYLCCRQIIVDKRLTCNLGSCKNDKDLQRSRKCGFQHDGFTY</sequence>
<gene>
    <name evidence="1" type="ORF">SCALOS_LOCUS11255</name>
</gene>
<organism evidence="1 2">
    <name type="scientific">Scutellospora calospora</name>
    <dbReference type="NCBI Taxonomy" id="85575"/>
    <lineage>
        <taxon>Eukaryota</taxon>
        <taxon>Fungi</taxon>
        <taxon>Fungi incertae sedis</taxon>
        <taxon>Mucoromycota</taxon>
        <taxon>Glomeromycotina</taxon>
        <taxon>Glomeromycetes</taxon>
        <taxon>Diversisporales</taxon>
        <taxon>Gigasporaceae</taxon>
        <taxon>Scutellospora</taxon>
    </lineage>
</organism>
<name>A0ACA9PRU5_9GLOM</name>
<evidence type="ECO:0000313" key="2">
    <source>
        <dbReference type="Proteomes" id="UP000789860"/>
    </source>
</evidence>
<reference evidence="1" key="1">
    <citation type="submission" date="2021-06" db="EMBL/GenBank/DDBJ databases">
        <authorList>
            <person name="Kallberg Y."/>
            <person name="Tangrot J."/>
            <person name="Rosling A."/>
        </authorList>
    </citation>
    <scope>NUCLEOTIDE SEQUENCE</scope>
    <source>
        <strain evidence="1">AU212A</strain>
    </source>
</reference>
<keyword evidence="2" id="KW-1185">Reference proteome</keyword>
<protein>
    <submittedName>
        <fullName evidence="1">8395_t:CDS:1</fullName>
    </submittedName>
</protein>
<accession>A0ACA9PRU5</accession>
<evidence type="ECO:0000313" key="1">
    <source>
        <dbReference type="EMBL" id="CAG8720979.1"/>
    </source>
</evidence>
<proteinExistence type="predicted"/>